<comment type="pathway">
    <text evidence="1">Cofactor biosynthesis; thiamine diphosphate biosynthesis.</text>
</comment>
<comment type="function">
    <text evidence="1">Catalyzes an amino-pyrimidine hydrolysis reaction at the C5' of the pyrimidine moiety of thiamine compounds, a reaction that is part of a thiamine salvage pathway.</text>
</comment>
<dbReference type="PANTHER" id="PTHR43198:SF2">
    <property type="entry name" value="SI:CH1073-67J19.1-RELATED"/>
    <property type="match status" value="1"/>
</dbReference>
<keyword evidence="1 3" id="KW-0378">Hydrolase</keyword>
<dbReference type="EMBL" id="JBBYXI010000002">
    <property type="protein sequence ID" value="MEN3930551.1"/>
    <property type="molecule type" value="Genomic_DNA"/>
</dbReference>
<organism evidence="3 4">
    <name type="scientific">Hohaiivirga grylli</name>
    <dbReference type="NCBI Taxonomy" id="3133970"/>
    <lineage>
        <taxon>Bacteria</taxon>
        <taxon>Pseudomonadati</taxon>
        <taxon>Pseudomonadota</taxon>
        <taxon>Alphaproteobacteria</taxon>
        <taxon>Hyphomicrobiales</taxon>
        <taxon>Methylobacteriaceae</taxon>
        <taxon>Hohaiivirga</taxon>
    </lineage>
</organism>
<proteinExistence type="inferred from homology"/>
<dbReference type="InterPro" id="IPR027574">
    <property type="entry name" value="Thiaminase_II"/>
</dbReference>
<dbReference type="CDD" id="cd19367">
    <property type="entry name" value="TenA_C_ScTHI20-like"/>
    <property type="match status" value="1"/>
</dbReference>
<dbReference type="GO" id="GO:0050334">
    <property type="term" value="F:thiaminase activity"/>
    <property type="evidence" value="ECO:0007669"/>
    <property type="project" value="UniProtKB-EC"/>
</dbReference>
<evidence type="ECO:0000313" key="4">
    <source>
        <dbReference type="Proteomes" id="UP001418637"/>
    </source>
</evidence>
<dbReference type="InterPro" id="IPR004305">
    <property type="entry name" value="Thiaminase-2/PQQC"/>
</dbReference>
<keyword evidence="1" id="KW-0784">Thiamine biosynthesis</keyword>
<dbReference type="Pfam" id="PF03070">
    <property type="entry name" value="TENA_THI-4"/>
    <property type="match status" value="1"/>
</dbReference>
<gene>
    <name evidence="3" type="primary">tenA</name>
    <name evidence="3" type="ORF">WJT86_05670</name>
</gene>
<dbReference type="Gene3D" id="1.20.910.10">
    <property type="entry name" value="Heme oxygenase-like"/>
    <property type="match status" value="1"/>
</dbReference>
<feature type="domain" description="Thiaminase-2/PQQC" evidence="2">
    <location>
        <begin position="16"/>
        <end position="217"/>
    </location>
</feature>
<comment type="similarity">
    <text evidence="1">Belongs to the TenA family.</text>
</comment>
<dbReference type="RefSeq" id="WP_346336556.1">
    <property type="nucleotide sequence ID" value="NZ_JBBYXI010000002.1"/>
</dbReference>
<comment type="caution">
    <text evidence="3">The sequence shown here is derived from an EMBL/GenBank/DDBJ whole genome shotgun (WGS) entry which is preliminary data.</text>
</comment>
<comment type="catalytic activity">
    <reaction evidence="1">
        <text>thiamine + H2O = 5-(2-hydroxyethyl)-4-methylthiazole + 4-amino-5-hydroxymethyl-2-methylpyrimidine + H(+)</text>
        <dbReference type="Rhea" id="RHEA:17509"/>
        <dbReference type="ChEBI" id="CHEBI:15377"/>
        <dbReference type="ChEBI" id="CHEBI:15378"/>
        <dbReference type="ChEBI" id="CHEBI:16892"/>
        <dbReference type="ChEBI" id="CHEBI:17957"/>
        <dbReference type="ChEBI" id="CHEBI:18385"/>
        <dbReference type="EC" id="3.5.99.2"/>
    </reaction>
</comment>
<keyword evidence="4" id="KW-1185">Reference proteome</keyword>
<dbReference type="InterPro" id="IPR050967">
    <property type="entry name" value="Thiamine_Salvage_TenA"/>
</dbReference>
<evidence type="ECO:0000256" key="1">
    <source>
        <dbReference type="RuleBase" id="RU363093"/>
    </source>
</evidence>
<name>A0ABV0BJU9_9HYPH</name>
<comment type="catalytic activity">
    <reaction evidence="1">
        <text>4-amino-5-aminomethyl-2-methylpyrimidine + H2O = 4-amino-5-hydroxymethyl-2-methylpyrimidine + NH4(+)</text>
        <dbReference type="Rhea" id="RHEA:31799"/>
        <dbReference type="ChEBI" id="CHEBI:15377"/>
        <dbReference type="ChEBI" id="CHEBI:16892"/>
        <dbReference type="ChEBI" id="CHEBI:28938"/>
        <dbReference type="ChEBI" id="CHEBI:63416"/>
        <dbReference type="EC" id="3.5.99.2"/>
    </reaction>
</comment>
<evidence type="ECO:0000313" key="3">
    <source>
        <dbReference type="EMBL" id="MEN3930551.1"/>
    </source>
</evidence>
<accession>A0ABV0BJU9</accession>
<protein>
    <recommendedName>
        <fullName evidence="1">Aminopyrimidine aminohydrolase</fullName>
        <ecNumber evidence="1">3.5.99.2</ecNumber>
    </recommendedName>
</protein>
<dbReference type="InterPro" id="IPR016084">
    <property type="entry name" value="Haem_Oase-like_multi-hlx"/>
</dbReference>
<dbReference type="SUPFAM" id="SSF48613">
    <property type="entry name" value="Heme oxygenase-like"/>
    <property type="match status" value="1"/>
</dbReference>
<evidence type="ECO:0000259" key="2">
    <source>
        <dbReference type="Pfam" id="PF03070"/>
    </source>
</evidence>
<dbReference type="PANTHER" id="PTHR43198">
    <property type="entry name" value="BIFUNCTIONAL TH2 PROTEIN"/>
    <property type="match status" value="1"/>
</dbReference>
<sequence length="220" mass="24806">MTALFNRLKETNAKEWASYVDHEFIRQLAAGTLPKKAFQTYLIQDYLFLIQFARAKALAVYKSQNLKDMHAAEQGLAGILSEMELHVRLCGEWGLSEAELEATPEHPTTIAYTRYVLDCGVSGDLIDLLVALSPCVIGYAEIARRIRPEVESISGHPYAEWVSEYAGDAYQTIARDTENHLDELAKKYVTEQRFADLGRIFATAARLEADFWQIGLRASQ</sequence>
<dbReference type="Proteomes" id="UP001418637">
    <property type="component" value="Unassembled WGS sequence"/>
</dbReference>
<dbReference type="EC" id="3.5.99.2" evidence="1"/>
<dbReference type="NCBIfam" id="TIGR04306">
    <property type="entry name" value="salvage_TenA"/>
    <property type="match status" value="1"/>
</dbReference>
<reference evidence="3 4" key="1">
    <citation type="submission" date="2024-04" db="EMBL/GenBank/DDBJ databases">
        <title>A novel species isolated from cricket.</title>
        <authorList>
            <person name="Wang H.-C."/>
        </authorList>
    </citation>
    <scope>NUCLEOTIDE SEQUENCE [LARGE SCALE GENOMIC DNA]</scope>
    <source>
        <strain evidence="3 4">WL0021</strain>
    </source>
</reference>